<dbReference type="InterPro" id="IPR015300">
    <property type="entry name" value="DNA-bd_pseudobarrel_sf"/>
</dbReference>
<sequence>MKVEGKGRKFYNPGQSVPAPQHRQRSTPNPSFWQPKLATMHCPPAARPVSFFKRVPMTSCGPTFKLTLPSEFVQAHMAHLIESDLSLVDQAEERAWPIALMPRKNKDKYEYTLQGWKAFVNDQGIQPGDRLEFELVEPGRLKATVVKRTPYLPTAPLASDEPPATHHDADLANSGQAGDHSRNSSHSDSMEHTGALDKGSACIRAPQGGQLAGGSEGPVSQATTWGQAAHILTAHSPTRQPAERHAPGSTRLPAGRPPDASDFRPDAPPAQQPQPHNGWGHSTGQKRSWTASESSSEGEGSAERDAYDFKKRQQQQEPGEQPRNSKAGSPNRRPRGCAHAGGMSLLSSAALVDNDREKLRRALTLANERADQAELQVEACQAVLRHTGQVIDGQTSRGLIVASALMNLGNRLGSDEMLGQGQGTLM</sequence>
<dbReference type="Pfam" id="PF02362">
    <property type="entry name" value="B3"/>
    <property type="match status" value="1"/>
</dbReference>
<keyword evidence="1" id="KW-0805">Transcription regulation</keyword>
<feature type="compositionally biased region" description="Basic and acidic residues" evidence="6">
    <location>
        <begin position="301"/>
        <end position="311"/>
    </location>
</feature>
<dbReference type="CDD" id="cd10017">
    <property type="entry name" value="B3_DNA"/>
    <property type="match status" value="1"/>
</dbReference>
<evidence type="ECO:0000313" key="9">
    <source>
        <dbReference type="Proteomes" id="UP001489004"/>
    </source>
</evidence>
<evidence type="ECO:0000313" key="8">
    <source>
        <dbReference type="EMBL" id="KAK9806892.1"/>
    </source>
</evidence>
<keyword evidence="5" id="KW-0175">Coiled coil</keyword>
<evidence type="ECO:0000256" key="4">
    <source>
        <dbReference type="ARBA" id="ARBA00023242"/>
    </source>
</evidence>
<protein>
    <recommendedName>
        <fullName evidence="7">TF-B3 domain-containing protein</fullName>
    </recommendedName>
</protein>
<evidence type="ECO:0000256" key="5">
    <source>
        <dbReference type="SAM" id="Coils"/>
    </source>
</evidence>
<feature type="region of interest" description="Disordered" evidence="6">
    <location>
        <begin position="235"/>
        <end position="340"/>
    </location>
</feature>
<comment type="caution">
    <text evidence="8">The sequence shown here is derived from an EMBL/GenBank/DDBJ whole genome shotgun (WGS) entry which is preliminary data.</text>
</comment>
<evidence type="ECO:0000256" key="6">
    <source>
        <dbReference type="SAM" id="MobiDB-lite"/>
    </source>
</evidence>
<keyword evidence="4" id="KW-0539">Nucleus</keyword>
<dbReference type="SUPFAM" id="SSF101936">
    <property type="entry name" value="DNA-binding pseudobarrel domain"/>
    <property type="match status" value="1"/>
</dbReference>
<evidence type="ECO:0000256" key="3">
    <source>
        <dbReference type="ARBA" id="ARBA00023163"/>
    </source>
</evidence>
<feature type="region of interest" description="Disordered" evidence="6">
    <location>
        <begin position="1"/>
        <end position="32"/>
    </location>
</feature>
<accession>A0AAW1PFI4</accession>
<gene>
    <name evidence="8" type="ORF">WJX72_006577</name>
</gene>
<proteinExistence type="predicted"/>
<evidence type="ECO:0000256" key="2">
    <source>
        <dbReference type="ARBA" id="ARBA00023125"/>
    </source>
</evidence>
<feature type="domain" description="TF-B3" evidence="7">
    <location>
        <begin position="51"/>
        <end position="149"/>
    </location>
</feature>
<evidence type="ECO:0000259" key="7">
    <source>
        <dbReference type="PROSITE" id="PS50863"/>
    </source>
</evidence>
<dbReference type="AlphaFoldDB" id="A0AAW1PFI4"/>
<feature type="region of interest" description="Disordered" evidence="6">
    <location>
        <begin position="153"/>
        <end position="221"/>
    </location>
</feature>
<feature type="compositionally biased region" description="Polar residues" evidence="6">
    <location>
        <begin position="280"/>
        <end position="290"/>
    </location>
</feature>
<feature type="coiled-coil region" evidence="5">
    <location>
        <begin position="356"/>
        <end position="383"/>
    </location>
</feature>
<evidence type="ECO:0000256" key="1">
    <source>
        <dbReference type="ARBA" id="ARBA00023015"/>
    </source>
</evidence>
<organism evidence="8 9">
    <name type="scientific">[Myrmecia] bisecta</name>
    <dbReference type="NCBI Taxonomy" id="41462"/>
    <lineage>
        <taxon>Eukaryota</taxon>
        <taxon>Viridiplantae</taxon>
        <taxon>Chlorophyta</taxon>
        <taxon>core chlorophytes</taxon>
        <taxon>Trebouxiophyceae</taxon>
        <taxon>Trebouxiales</taxon>
        <taxon>Trebouxiaceae</taxon>
        <taxon>Myrmecia</taxon>
    </lineage>
</organism>
<name>A0AAW1PFI4_9CHLO</name>
<reference evidence="8 9" key="1">
    <citation type="journal article" date="2024" name="Nat. Commun.">
        <title>Phylogenomics reveals the evolutionary origins of lichenization in chlorophyte algae.</title>
        <authorList>
            <person name="Puginier C."/>
            <person name="Libourel C."/>
            <person name="Otte J."/>
            <person name="Skaloud P."/>
            <person name="Haon M."/>
            <person name="Grisel S."/>
            <person name="Petersen M."/>
            <person name="Berrin J.G."/>
            <person name="Delaux P.M."/>
            <person name="Dal Grande F."/>
            <person name="Keller J."/>
        </authorList>
    </citation>
    <scope>NUCLEOTIDE SEQUENCE [LARGE SCALE GENOMIC DNA]</scope>
    <source>
        <strain evidence="8 9">SAG 2043</strain>
    </source>
</reference>
<dbReference type="InterPro" id="IPR003340">
    <property type="entry name" value="B3_DNA-bd"/>
</dbReference>
<dbReference type="SMART" id="SM01019">
    <property type="entry name" value="B3"/>
    <property type="match status" value="1"/>
</dbReference>
<dbReference type="GO" id="GO:0003677">
    <property type="term" value="F:DNA binding"/>
    <property type="evidence" value="ECO:0007669"/>
    <property type="project" value="UniProtKB-KW"/>
</dbReference>
<dbReference type="EMBL" id="JALJOR010000013">
    <property type="protein sequence ID" value="KAK9806892.1"/>
    <property type="molecule type" value="Genomic_DNA"/>
</dbReference>
<dbReference type="Proteomes" id="UP001489004">
    <property type="component" value="Unassembled WGS sequence"/>
</dbReference>
<keyword evidence="9" id="KW-1185">Reference proteome</keyword>
<keyword evidence="2" id="KW-0238">DNA-binding</keyword>
<dbReference type="Gene3D" id="2.40.330.10">
    <property type="entry name" value="DNA-binding pseudobarrel domain"/>
    <property type="match status" value="1"/>
</dbReference>
<keyword evidence="3" id="KW-0804">Transcription</keyword>
<dbReference type="PROSITE" id="PS50863">
    <property type="entry name" value="B3"/>
    <property type="match status" value="1"/>
</dbReference>